<dbReference type="InParanoid" id="A0A2J6SSC8"/>
<dbReference type="Gene3D" id="3.90.1410.10">
    <property type="entry name" value="set domain protein methyltransferase, domain 1"/>
    <property type="match status" value="1"/>
</dbReference>
<dbReference type="AlphaFoldDB" id="A0A2J6SSC8"/>
<evidence type="ECO:0000313" key="2">
    <source>
        <dbReference type="Proteomes" id="UP000235371"/>
    </source>
</evidence>
<reference evidence="1 2" key="1">
    <citation type="submission" date="2016-04" db="EMBL/GenBank/DDBJ databases">
        <title>A degradative enzymes factory behind the ericoid mycorrhizal symbiosis.</title>
        <authorList>
            <consortium name="DOE Joint Genome Institute"/>
            <person name="Martino E."/>
            <person name="Morin E."/>
            <person name="Grelet G."/>
            <person name="Kuo A."/>
            <person name="Kohler A."/>
            <person name="Daghino S."/>
            <person name="Barry K."/>
            <person name="Choi C."/>
            <person name="Cichocki N."/>
            <person name="Clum A."/>
            <person name="Copeland A."/>
            <person name="Hainaut M."/>
            <person name="Haridas S."/>
            <person name="Labutti K."/>
            <person name="Lindquist E."/>
            <person name="Lipzen A."/>
            <person name="Khouja H.-R."/>
            <person name="Murat C."/>
            <person name="Ohm R."/>
            <person name="Olson A."/>
            <person name="Spatafora J."/>
            <person name="Veneault-Fourrey C."/>
            <person name="Henrissat B."/>
            <person name="Grigoriev I."/>
            <person name="Martin F."/>
            <person name="Perotto S."/>
        </authorList>
    </citation>
    <scope>NUCLEOTIDE SEQUENCE [LARGE SCALE GENOMIC DNA]</scope>
    <source>
        <strain evidence="1 2">E</strain>
    </source>
</reference>
<dbReference type="STRING" id="1095630.A0A2J6SSC8"/>
<evidence type="ECO:0000313" key="1">
    <source>
        <dbReference type="EMBL" id="PMD53662.1"/>
    </source>
</evidence>
<dbReference type="SUPFAM" id="SSF82199">
    <property type="entry name" value="SET domain"/>
    <property type="match status" value="1"/>
</dbReference>
<dbReference type="Proteomes" id="UP000235371">
    <property type="component" value="Unassembled WGS sequence"/>
</dbReference>
<dbReference type="OrthoDB" id="42889at2759"/>
<dbReference type="RefSeq" id="XP_024730566.1">
    <property type="nucleotide sequence ID" value="XM_024885217.1"/>
</dbReference>
<protein>
    <submittedName>
        <fullName evidence="1">SET domain-containing protein</fullName>
    </submittedName>
</protein>
<dbReference type="PANTHER" id="PTHR13271:SF146">
    <property type="entry name" value="SET DOMAIN-CONTAINING PROTEIN"/>
    <property type="match status" value="1"/>
</dbReference>
<keyword evidence="2" id="KW-1185">Reference proteome</keyword>
<organism evidence="1 2">
    <name type="scientific">Hyaloscypha bicolor E</name>
    <dbReference type="NCBI Taxonomy" id="1095630"/>
    <lineage>
        <taxon>Eukaryota</taxon>
        <taxon>Fungi</taxon>
        <taxon>Dikarya</taxon>
        <taxon>Ascomycota</taxon>
        <taxon>Pezizomycotina</taxon>
        <taxon>Leotiomycetes</taxon>
        <taxon>Helotiales</taxon>
        <taxon>Hyaloscyphaceae</taxon>
        <taxon>Hyaloscypha</taxon>
        <taxon>Hyaloscypha bicolor</taxon>
    </lineage>
</organism>
<accession>A0A2J6SSC8</accession>
<dbReference type="GO" id="GO:0016279">
    <property type="term" value="F:protein-lysine N-methyltransferase activity"/>
    <property type="evidence" value="ECO:0007669"/>
    <property type="project" value="TreeGrafter"/>
</dbReference>
<name>A0A2J6SSC8_9HELO</name>
<dbReference type="InterPro" id="IPR050600">
    <property type="entry name" value="SETD3_SETD6_MTase"/>
</dbReference>
<dbReference type="GO" id="GO:0005634">
    <property type="term" value="C:nucleus"/>
    <property type="evidence" value="ECO:0007669"/>
    <property type="project" value="TreeGrafter"/>
</dbReference>
<dbReference type="PANTHER" id="PTHR13271">
    <property type="entry name" value="UNCHARACTERIZED PUTATIVE METHYLTRANSFERASE"/>
    <property type="match status" value="1"/>
</dbReference>
<dbReference type="InterPro" id="IPR046341">
    <property type="entry name" value="SET_dom_sf"/>
</dbReference>
<proteinExistence type="predicted"/>
<dbReference type="GeneID" id="36593294"/>
<gene>
    <name evidence="1" type="ORF">K444DRAFT_646608</name>
</gene>
<dbReference type="EMBL" id="KZ613871">
    <property type="protein sequence ID" value="PMD53662.1"/>
    <property type="molecule type" value="Genomic_DNA"/>
</dbReference>
<sequence>MLDDTPMIRDLVDWAREHRTSLHQDIEVYQDPLTGLSFRAVKSLPQATKIVNCSYQTTLSYLNAISASSVFQNHKSVLFPPEFIDALRQEDPNIIGHFFLVQQFLMREKSFWWPYIKLLPQPNEFERLAIPNWWPEADRRFLDGTNAEPPIKKREELWRGEWSKGVTLLRERFENWEEYTYPLYQWAATIFGSRSFRASLTIPEGLMGQSETPPDDRSLTLDHIKKDRFSVLLPLMDIGNHSGVNQVDWLPDAIAGYFSLSIRDTIAEGSQIFNYYGNKSNSELLVAYGFILPNPENDKGNLKLTPSPDGMQLRRSQSCHVFHDHAQPEQEFMFHVKTSNGKAGLQELLKSFSEGLMDTMICMVASARERKFIIESPGYCIEKDAAPFGGPLSRAFIQSLSLICEKLQYEMERTEASGANLGEPQNQNQRIALGYRHNQLRVLEEVLDSAMDYLQRAISFNHLCSHGSSRSEANDKANFLSLECAFGWLQMDYRREHDAVMKLIAKDQEEPLPLNWAAVVEDWDRTYWIVWILLLWMLWHRNPDEFKAGYLNDLWGWQSDWYS</sequence>